<sequence length="301" mass="33291">MSTLPTPAQIVPSDKGLEHMIIDGAAEQLSGSKQQISLPKKILALSRDKLKDHIREMANAGNGFGKTQIAEIYSMLFKPYQKAVIVVLNPLDTLGDNQVEEKKSVGLDNKTIQLINLTKDTLTKNVATQIIQGDFAFIYVSPEVFLNRELFKGIYFNPTFQSHLVSVVVDEAHMIYIYGKLGSRLMARNGAPLLLMSATCPPVAIAGILDSLRMPLPQAHFVWAELTRPEIRILRIPMKNSLASCNDLLQLYSPEEPSNNAIAPTLIYSCTINHTLQVLKVIHEARGIPKGEDEAKSSFAR</sequence>
<proteinExistence type="inferred from homology"/>
<dbReference type="PANTHER" id="PTHR13710">
    <property type="entry name" value="DNA HELICASE RECQ FAMILY MEMBER"/>
    <property type="match status" value="1"/>
</dbReference>
<reference evidence="7 8" key="1">
    <citation type="submission" date="2017-11" db="EMBL/GenBank/DDBJ databases">
        <title>De novo assembly and phasing of dikaryotic genomes from two isolates of Puccinia coronata f. sp. avenae, the causal agent of oat crown rust.</title>
        <authorList>
            <person name="Miller M.E."/>
            <person name="Zhang Y."/>
            <person name="Omidvar V."/>
            <person name="Sperschneider J."/>
            <person name="Schwessinger B."/>
            <person name="Raley C."/>
            <person name="Palmer J.M."/>
            <person name="Garnica D."/>
            <person name="Upadhyaya N."/>
            <person name="Rathjen J."/>
            <person name="Taylor J.M."/>
            <person name="Park R.F."/>
            <person name="Dodds P.N."/>
            <person name="Hirsch C.D."/>
            <person name="Kianian S.F."/>
            <person name="Figueroa M."/>
        </authorList>
    </citation>
    <scope>NUCLEOTIDE SEQUENCE [LARGE SCALE GENOMIC DNA]</scope>
    <source>
        <strain evidence="7">12SD80</strain>
    </source>
</reference>
<comment type="catalytic activity">
    <reaction evidence="4">
        <text>Couples ATP hydrolysis with the unwinding of duplex DNA by translocating in the 3'-5' direction.</text>
        <dbReference type="EC" id="5.6.2.4"/>
    </reaction>
</comment>
<evidence type="ECO:0000256" key="1">
    <source>
        <dbReference type="ARBA" id="ARBA00005446"/>
    </source>
</evidence>
<protein>
    <recommendedName>
        <fullName evidence="5">DNA 3'-5' helicase</fullName>
        <ecNumber evidence="5">5.6.2.4</ecNumber>
    </recommendedName>
</protein>
<dbReference type="AlphaFoldDB" id="A0A2N5V7D3"/>
<dbReference type="GO" id="GO:0009378">
    <property type="term" value="F:four-way junction helicase activity"/>
    <property type="evidence" value="ECO:0007669"/>
    <property type="project" value="TreeGrafter"/>
</dbReference>
<organism evidence="7 8">
    <name type="scientific">Puccinia coronata f. sp. avenae</name>
    <dbReference type="NCBI Taxonomy" id="200324"/>
    <lineage>
        <taxon>Eukaryota</taxon>
        <taxon>Fungi</taxon>
        <taxon>Dikarya</taxon>
        <taxon>Basidiomycota</taxon>
        <taxon>Pucciniomycotina</taxon>
        <taxon>Pucciniomycetes</taxon>
        <taxon>Pucciniales</taxon>
        <taxon>Pucciniaceae</taxon>
        <taxon>Puccinia</taxon>
    </lineage>
</organism>
<keyword evidence="3" id="KW-0413">Isomerase</keyword>
<dbReference type="PROSITE" id="PS51192">
    <property type="entry name" value="HELICASE_ATP_BIND_1"/>
    <property type="match status" value="1"/>
</dbReference>
<comment type="similarity">
    <text evidence="1">Belongs to the helicase family. RecQ subfamily.</text>
</comment>
<dbReference type="GO" id="GO:0000724">
    <property type="term" value="P:double-strand break repair via homologous recombination"/>
    <property type="evidence" value="ECO:0007669"/>
    <property type="project" value="TreeGrafter"/>
</dbReference>
<dbReference type="Gene3D" id="3.40.50.300">
    <property type="entry name" value="P-loop containing nucleotide triphosphate hydrolases"/>
    <property type="match status" value="1"/>
</dbReference>
<keyword evidence="2" id="KW-0238">DNA-binding</keyword>
<evidence type="ECO:0000313" key="7">
    <source>
        <dbReference type="EMBL" id="PLW45914.1"/>
    </source>
</evidence>
<evidence type="ECO:0000256" key="2">
    <source>
        <dbReference type="ARBA" id="ARBA00023125"/>
    </source>
</evidence>
<dbReference type="GO" id="GO:0005737">
    <property type="term" value="C:cytoplasm"/>
    <property type="evidence" value="ECO:0007669"/>
    <property type="project" value="TreeGrafter"/>
</dbReference>
<evidence type="ECO:0000256" key="5">
    <source>
        <dbReference type="ARBA" id="ARBA00034808"/>
    </source>
</evidence>
<dbReference type="InterPro" id="IPR011545">
    <property type="entry name" value="DEAD/DEAH_box_helicase_dom"/>
</dbReference>
<feature type="domain" description="Helicase ATP-binding" evidence="6">
    <location>
        <begin position="47"/>
        <end position="218"/>
    </location>
</feature>
<dbReference type="InterPro" id="IPR014001">
    <property type="entry name" value="Helicase_ATP-bd"/>
</dbReference>
<name>A0A2N5V7D3_9BASI</name>
<evidence type="ECO:0000313" key="8">
    <source>
        <dbReference type="Proteomes" id="UP000235392"/>
    </source>
</evidence>
<dbReference type="InterPro" id="IPR027417">
    <property type="entry name" value="P-loop_NTPase"/>
</dbReference>
<dbReference type="PANTHER" id="PTHR13710:SF105">
    <property type="entry name" value="ATP-DEPENDENT DNA HELICASE Q1"/>
    <property type="match status" value="1"/>
</dbReference>
<evidence type="ECO:0000256" key="3">
    <source>
        <dbReference type="ARBA" id="ARBA00023235"/>
    </source>
</evidence>
<dbReference type="GO" id="GO:0005694">
    <property type="term" value="C:chromosome"/>
    <property type="evidence" value="ECO:0007669"/>
    <property type="project" value="TreeGrafter"/>
</dbReference>
<dbReference type="GO" id="GO:0003677">
    <property type="term" value="F:DNA binding"/>
    <property type="evidence" value="ECO:0007669"/>
    <property type="project" value="UniProtKB-KW"/>
</dbReference>
<gene>
    <name evidence="7" type="ORF">PCASD_08635</name>
</gene>
<dbReference type="Pfam" id="PF00270">
    <property type="entry name" value="DEAD"/>
    <property type="match status" value="1"/>
</dbReference>
<dbReference type="GO" id="GO:0043138">
    <property type="term" value="F:3'-5' DNA helicase activity"/>
    <property type="evidence" value="ECO:0007669"/>
    <property type="project" value="UniProtKB-EC"/>
</dbReference>
<dbReference type="SUPFAM" id="SSF52540">
    <property type="entry name" value="P-loop containing nucleoside triphosphate hydrolases"/>
    <property type="match status" value="1"/>
</dbReference>
<dbReference type="EC" id="5.6.2.4" evidence="5"/>
<dbReference type="EMBL" id="PGCI01000044">
    <property type="protein sequence ID" value="PLW45914.1"/>
    <property type="molecule type" value="Genomic_DNA"/>
</dbReference>
<dbReference type="GO" id="GO:0005524">
    <property type="term" value="F:ATP binding"/>
    <property type="evidence" value="ECO:0007669"/>
    <property type="project" value="InterPro"/>
</dbReference>
<evidence type="ECO:0000259" key="6">
    <source>
        <dbReference type="PROSITE" id="PS51192"/>
    </source>
</evidence>
<evidence type="ECO:0000256" key="4">
    <source>
        <dbReference type="ARBA" id="ARBA00034617"/>
    </source>
</evidence>
<comment type="caution">
    <text evidence="7">The sequence shown here is derived from an EMBL/GenBank/DDBJ whole genome shotgun (WGS) entry which is preliminary data.</text>
</comment>
<accession>A0A2N5V7D3</accession>
<dbReference type="Proteomes" id="UP000235392">
    <property type="component" value="Unassembled WGS sequence"/>
</dbReference>